<protein>
    <submittedName>
        <fullName evidence="7">FAD/NAD(P)-binding domain-containing protein</fullName>
    </submittedName>
</protein>
<proteinExistence type="predicted"/>
<keyword evidence="8" id="KW-1185">Reference proteome</keyword>
<evidence type="ECO:0000256" key="5">
    <source>
        <dbReference type="ARBA" id="ARBA00023033"/>
    </source>
</evidence>
<dbReference type="Gene3D" id="3.50.50.60">
    <property type="entry name" value="FAD/NAD(P)-binding domain"/>
    <property type="match status" value="1"/>
</dbReference>
<dbReference type="OrthoDB" id="47494at2759"/>
<keyword evidence="3" id="KW-0274">FAD</keyword>
<keyword evidence="2" id="KW-0285">Flavoprotein</keyword>
<accession>A0A6G1H9K8</accession>
<dbReference type="PANTHER" id="PTHR47178">
    <property type="entry name" value="MONOOXYGENASE, FAD-BINDING"/>
    <property type="match status" value="1"/>
</dbReference>
<evidence type="ECO:0000313" key="7">
    <source>
        <dbReference type="EMBL" id="KAF1989845.1"/>
    </source>
</evidence>
<evidence type="ECO:0000256" key="1">
    <source>
        <dbReference type="ARBA" id="ARBA00001974"/>
    </source>
</evidence>
<dbReference type="Proteomes" id="UP000800041">
    <property type="component" value="Unassembled WGS sequence"/>
</dbReference>
<comment type="cofactor">
    <cofactor evidence="1">
        <name>FAD</name>
        <dbReference type="ChEBI" id="CHEBI:57692"/>
    </cofactor>
</comment>
<organism evidence="7 8">
    <name type="scientific">Aulographum hederae CBS 113979</name>
    <dbReference type="NCBI Taxonomy" id="1176131"/>
    <lineage>
        <taxon>Eukaryota</taxon>
        <taxon>Fungi</taxon>
        <taxon>Dikarya</taxon>
        <taxon>Ascomycota</taxon>
        <taxon>Pezizomycotina</taxon>
        <taxon>Dothideomycetes</taxon>
        <taxon>Pleosporomycetidae</taxon>
        <taxon>Aulographales</taxon>
        <taxon>Aulographaceae</taxon>
    </lineage>
</organism>
<reference evidence="7" key="1">
    <citation type="journal article" date="2020" name="Stud. Mycol.">
        <title>101 Dothideomycetes genomes: a test case for predicting lifestyles and emergence of pathogens.</title>
        <authorList>
            <person name="Haridas S."/>
            <person name="Albert R."/>
            <person name="Binder M."/>
            <person name="Bloem J."/>
            <person name="Labutti K."/>
            <person name="Salamov A."/>
            <person name="Andreopoulos B."/>
            <person name="Baker S."/>
            <person name="Barry K."/>
            <person name="Bills G."/>
            <person name="Bluhm B."/>
            <person name="Cannon C."/>
            <person name="Castanera R."/>
            <person name="Culley D."/>
            <person name="Daum C."/>
            <person name="Ezra D."/>
            <person name="Gonzalez J."/>
            <person name="Henrissat B."/>
            <person name="Kuo A."/>
            <person name="Liang C."/>
            <person name="Lipzen A."/>
            <person name="Lutzoni F."/>
            <person name="Magnuson J."/>
            <person name="Mondo S."/>
            <person name="Nolan M."/>
            <person name="Ohm R."/>
            <person name="Pangilinan J."/>
            <person name="Park H.-J."/>
            <person name="Ramirez L."/>
            <person name="Alfaro M."/>
            <person name="Sun H."/>
            <person name="Tritt A."/>
            <person name="Yoshinaga Y."/>
            <person name="Zwiers L.-H."/>
            <person name="Turgeon B."/>
            <person name="Goodwin S."/>
            <person name="Spatafora J."/>
            <person name="Crous P."/>
            <person name="Grigoriev I."/>
        </authorList>
    </citation>
    <scope>NUCLEOTIDE SEQUENCE</scope>
    <source>
        <strain evidence="7">CBS 113979</strain>
    </source>
</reference>
<dbReference type="PRINTS" id="PR00420">
    <property type="entry name" value="RNGMNOXGNASE"/>
</dbReference>
<evidence type="ECO:0000313" key="8">
    <source>
        <dbReference type="Proteomes" id="UP000800041"/>
    </source>
</evidence>
<dbReference type="PANTHER" id="PTHR47178:SF6">
    <property type="entry name" value="FAD-BINDING DOMAIN-CONTAINING PROTEIN"/>
    <property type="match status" value="1"/>
</dbReference>
<gene>
    <name evidence="7" type="ORF">K402DRAFT_350005</name>
</gene>
<keyword evidence="5" id="KW-0503">Monooxygenase</keyword>
<keyword evidence="4" id="KW-0560">Oxidoreductase</keyword>
<evidence type="ECO:0000256" key="2">
    <source>
        <dbReference type="ARBA" id="ARBA00022630"/>
    </source>
</evidence>
<dbReference type="EMBL" id="ML977144">
    <property type="protein sequence ID" value="KAF1989845.1"/>
    <property type="molecule type" value="Genomic_DNA"/>
</dbReference>
<dbReference type="AlphaFoldDB" id="A0A6G1H9K8"/>
<dbReference type="InterPro" id="IPR036188">
    <property type="entry name" value="FAD/NAD-bd_sf"/>
</dbReference>
<evidence type="ECO:0000256" key="3">
    <source>
        <dbReference type="ARBA" id="ARBA00022827"/>
    </source>
</evidence>
<dbReference type="SUPFAM" id="SSF51905">
    <property type="entry name" value="FAD/NAD(P)-binding domain"/>
    <property type="match status" value="1"/>
</dbReference>
<name>A0A6G1H9K8_9PEZI</name>
<evidence type="ECO:0000256" key="4">
    <source>
        <dbReference type="ARBA" id="ARBA00023002"/>
    </source>
</evidence>
<dbReference type="GO" id="GO:0004497">
    <property type="term" value="F:monooxygenase activity"/>
    <property type="evidence" value="ECO:0007669"/>
    <property type="project" value="UniProtKB-KW"/>
</dbReference>
<evidence type="ECO:0000256" key="6">
    <source>
        <dbReference type="SAM" id="MobiDB-lite"/>
    </source>
</evidence>
<sequence length="524" mass="58069">MPPFKVIIIGGGLGGSLLANGLVNQKETQSPISVVVYEREAEDAHRRGYQIRLNAHALNGFRACLSATQLDQLVKKFPRSGANATRGSAPVLLNKDLELMLDMSKFSVYATSSPINKEVLRDTLQEPLREKGIINNGKKFVRYEMIPGEKMGTSQVKVHFADGSDDIGDVVIAADGPTSKANEQLGCRNIMKMTGRQGCLAMTSLPWSTLQTLPEALIRKGNVSCIADNMLLWSQAHLPEKFAAGLRAMHTKKGHRRGISICERGIAPPEEWDENEASLMINFSWPTDPNLTNWSTHPDKRTVMKEKMADWHPAYEALIDALADDDIFVGEQRVSRPVPKTWRKKVRSVQPDNKEVGNPRVWLLGDAIHPMLPSRDMGANQALHDTADALEPLIALAQIAEEDRGNGQDEEEGLSDGMVERGLQVYEDAMIPRAFEWVKASGGSSNDVKAWFPPELALFFQCNDLRRTKTTQDLATNESPQPGGLRRSHTLAGDNGMPLKPSYDRKYSDLNIAPIRLETGQVFR</sequence>
<feature type="region of interest" description="Disordered" evidence="6">
    <location>
        <begin position="472"/>
        <end position="500"/>
    </location>
</feature>